<keyword evidence="3" id="KW-1185">Reference proteome</keyword>
<accession>A0AA38IZ19</accession>
<evidence type="ECO:0000313" key="3">
    <source>
        <dbReference type="Proteomes" id="UP001168821"/>
    </source>
</evidence>
<proteinExistence type="predicted"/>
<name>A0AA38IZ19_9CUCU</name>
<feature type="coiled-coil region" evidence="1">
    <location>
        <begin position="57"/>
        <end position="84"/>
    </location>
</feature>
<gene>
    <name evidence="2" type="ORF">Zmor_001387</name>
</gene>
<evidence type="ECO:0000313" key="2">
    <source>
        <dbReference type="EMBL" id="KAJ3665923.1"/>
    </source>
</evidence>
<protein>
    <submittedName>
        <fullName evidence="2">Uncharacterized protein</fullName>
    </submittedName>
</protein>
<evidence type="ECO:0000256" key="1">
    <source>
        <dbReference type="SAM" id="Coils"/>
    </source>
</evidence>
<dbReference type="EMBL" id="JALNTZ010000001">
    <property type="protein sequence ID" value="KAJ3665923.1"/>
    <property type="molecule type" value="Genomic_DNA"/>
</dbReference>
<organism evidence="2 3">
    <name type="scientific">Zophobas morio</name>
    <dbReference type="NCBI Taxonomy" id="2755281"/>
    <lineage>
        <taxon>Eukaryota</taxon>
        <taxon>Metazoa</taxon>
        <taxon>Ecdysozoa</taxon>
        <taxon>Arthropoda</taxon>
        <taxon>Hexapoda</taxon>
        <taxon>Insecta</taxon>
        <taxon>Pterygota</taxon>
        <taxon>Neoptera</taxon>
        <taxon>Endopterygota</taxon>
        <taxon>Coleoptera</taxon>
        <taxon>Polyphaga</taxon>
        <taxon>Cucujiformia</taxon>
        <taxon>Tenebrionidae</taxon>
        <taxon>Zophobas</taxon>
    </lineage>
</organism>
<comment type="caution">
    <text evidence="2">The sequence shown here is derived from an EMBL/GenBank/DDBJ whole genome shotgun (WGS) entry which is preliminary data.</text>
</comment>
<reference evidence="2" key="1">
    <citation type="journal article" date="2023" name="G3 (Bethesda)">
        <title>Whole genome assemblies of Zophobas morio and Tenebrio molitor.</title>
        <authorList>
            <person name="Kaur S."/>
            <person name="Stinson S.A."/>
            <person name="diCenzo G.C."/>
        </authorList>
    </citation>
    <scope>NUCLEOTIDE SEQUENCE</scope>
    <source>
        <strain evidence="2">QUZm001</strain>
    </source>
</reference>
<keyword evidence="1" id="KW-0175">Coiled coil</keyword>
<dbReference type="AlphaFoldDB" id="A0AA38IZ19"/>
<dbReference type="Proteomes" id="UP001168821">
    <property type="component" value="Unassembled WGS sequence"/>
</dbReference>
<sequence length="158" mass="18122">MSFDMPCSKCNKKCSETEGTVCDLCHHPIHFNCGGITKAEKACLQNKNRRIQYFCDRSNLSSVIDGLKDEIASLKAEVKELKNIHSNKSNPEFGKNHQLSQDELLEEIEDRHNRSCNVILYNLKESDKETGALRKEDDVIRCKELLFSNTHDDDITYI</sequence>